<dbReference type="EMBL" id="CATQJA010002702">
    <property type="protein sequence ID" value="CAJ0585080.1"/>
    <property type="molecule type" value="Genomic_DNA"/>
</dbReference>
<name>A0AA36GAD8_9BILA</name>
<feature type="non-terminal residue" evidence="1">
    <location>
        <position position="149"/>
    </location>
</feature>
<reference evidence="1" key="1">
    <citation type="submission" date="2023-06" db="EMBL/GenBank/DDBJ databases">
        <authorList>
            <person name="Delattre M."/>
        </authorList>
    </citation>
    <scope>NUCLEOTIDE SEQUENCE</scope>
    <source>
        <strain evidence="1">AF72</strain>
    </source>
</reference>
<evidence type="ECO:0000313" key="2">
    <source>
        <dbReference type="Proteomes" id="UP001177023"/>
    </source>
</evidence>
<dbReference type="Proteomes" id="UP001177023">
    <property type="component" value="Unassembled WGS sequence"/>
</dbReference>
<proteinExistence type="predicted"/>
<gene>
    <name evidence="1" type="ORF">MSPICULIGERA_LOCUS23112</name>
</gene>
<dbReference type="AlphaFoldDB" id="A0AA36GAD8"/>
<comment type="caution">
    <text evidence="1">The sequence shown here is derived from an EMBL/GenBank/DDBJ whole genome shotgun (WGS) entry which is preliminary data.</text>
</comment>
<organism evidence="1 2">
    <name type="scientific">Mesorhabditis spiculigera</name>
    <dbReference type="NCBI Taxonomy" id="96644"/>
    <lineage>
        <taxon>Eukaryota</taxon>
        <taxon>Metazoa</taxon>
        <taxon>Ecdysozoa</taxon>
        <taxon>Nematoda</taxon>
        <taxon>Chromadorea</taxon>
        <taxon>Rhabditida</taxon>
        <taxon>Rhabditina</taxon>
        <taxon>Rhabditomorpha</taxon>
        <taxon>Rhabditoidea</taxon>
        <taxon>Rhabditidae</taxon>
        <taxon>Mesorhabditinae</taxon>
        <taxon>Mesorhabditis</taxon>
    </lineage>
</organism>
<accession>A0AA36GAD8</accession>
<sequence length="149" mass="16851">MTTIPVDEHRYKRLAGHNNIRSFTKLTLAMAKETTKLVMNAEKRGPSAFCKVLKDFWIFKDRRAGVLGEFSTLQRRTVHQTPADSKFYFTAPRPADARTSPPIDRRHATNYSVCSEAESTPDALFTTIWLIQSGLYGTWIVELPSLSAS</sequence>
<keyword evidence="2" id="KW-1185">Reference proteome</keyword>
<evidence type="ECO:0000313" key="1">
    <source>
        <dbReference type="EMBL" id="CAJ0585080.1"/>
    </source>
</evidence>
<protein>
    <submittedName>
        <fullName evidence="1">Uncharacterized protein</fullName>
    </submittedName>
</protein>